<sequence length="378" mass="43030">MPELGEVAHAAKLLSTNLKGKTIANFVTDAKDTLVFPSISPQERSKIEHAYVSKTVADIGRHGKYFWIILSGGRESAKAQKKKAGEYNVMLMHFGMTGWLTIRNVHSHFFPMERSRNGQKPDDYEEKAAAEPWPPKYNKFLLSTDDGVEMAFTDPRRLSRVRFLQIANSNADVETAEQIENELMKLEPLVRMGPDFSKAESRWSQDEFLEVLSKRKVPIKSLLLDQAVCAGVGNWMADEILFQSRIHPEQYTDKMSLKKKQQLYNMLCEVCEIAAETEGNTDKFPKSWLMLHRWSKRQKKGERSVTADGHIVDFVTVGGRTSCFVPKLQTLENATHESNNAGDEKLEAKENSRAKKPKTEPADDDDLKPARTRKRTRK</sequence>
<evidence type="ECO:0000313" key="2">
    <source>
        <dbReference type="Proteomes" id="UP001433508"/>
    </source>
</evidence>
<dbReference type="EMBL" id="MU971335">
    <property type="protein sequence ID" value="KAK9241358.1"/>
    <property type="molecule type" value="Genomic_DNA"/>
</dbReference>
<dbReference type="Proteomes" id="UP001433508">
    <property type="component" value="Unassembled WGS sequence"/>
</dbReference>
<evidence type="ECO:0000313" key="1">
    <source>
        <dbReference type="EMBL" id="KAK9241358.1"/>
    </source>
</evidence>
<comment type="caution">
    <text evidence="1">The sequence shown here is derived from an EMBL/GenBank/DDBJ whole genome shotgun (WGS) entry which is preliminary data.</text>
</comment>
<keyword evidence="2" id="KW-1185">Reference proteome</keyword>
<accession>A0ACC3TBQ8</accession>
<gene>
    <name evidence="1" type="ORF">V1525DRAFT_392903</name>
</gene>
<name>A0ACC3TBQ8_LIPKO</name>
<organism evidence="1 2">
    <name type="scientific">Lipomyces kononenkoae</name>
    <name type="common">Yeast</name>
    <dbReference type="NCBI Taxonomy" id="34357"/>
    <lineage>
        <taxon>Eukaryota</taxon>
        <taxon>Fungi</taxon>
        <taxon>Dikarya</taxon>
        <taxon>Ascomycota</taxon>
        <taxon>Saccharomycotina</taxon>
        <taxon>Lipomycetes</taxon>
        <taxon>Lipomycetales</taxon>
        <taxon>Lipomycetaceae</taxon>
        <taxon>Lipomyces</taxon>
    </lineage>
</organism>
<proteinExistence type="predicted"/>
<protein>
    <submittedName>
        <fullName evidence="1">Formamidopyrimidine-DNA glycosylase N-terminal domain-containing protein</fullName>
    </submittedName>
</protein>
<reference evidence="2" key="1">
    <citation type="journal article" date="2024" name="Front. Bioeng. Biotechnol.">
        <title>Genome-scale model development and genomic sequencing of the oleaginous clade Lipomyces.</title>
        <authorList>
            <person name="Czajka J.J."/>
            <person name="Han Y."/>
            <person name="Kim J."/>
            <person name="Mondo S.J."/>
            <person name="Hofstad B.A."/>
            <person name="Robles A."/>
            <person name="Haridas S."/>
            <person name="Riley R."/>
            <person name="LaButti K."/>
            <person name="Pangilinan J."/>
            <person name="Andreopoulos W."/>
            <person name="Lipzen A."/>
            <person name="Yan J."/>
            <person name="Wang M."/>
            <person name="Ng V."/>
            <person name="Grigoriev I.V."/>
            <person name="Spatafora J.W."/>
            <person name="Magnuson J.K."/>
            <person name="Baker S.E."/>
            <person name="Pomraning K.R."/>
        </authorList>
    </citation>
    <scope>NUCLEOTIDE SEQUENCE [LARGE SCALE GENOMIC DNA]</scope>
    <source>
        <strain evidence="2">CBS 7786</strain>
    </source>
</reference>